<proteinExistence type="predicted"/>
<evidence type="ECO:0000313" key="1">
    <source>
        <dbReference type="EMBL" id="MBX42869.1"/>
    </source>
</evidence>
<dbReference type="EMBL" id="GGEC01062385">
    <property type="protein sequence ID" value="MBX42869.1"/>
    <property type="molecule type" value="Transcribed_RNA"/>
</dbReference>
<protein>
    <submittedName>
        <fullName evidence="1">Uncharacterized protein</fullName>
    </submittedName>
</protein>
<name>A0A2P2NK50_RHIMU</name>
<sequence length="17" mass="1978">MDTKELIFLACYSLFLA</sequence>
<organism evidence="1">
    <name type="scientific">Rhizophora mucronata</name>
    <name type="common">Asiatic mangrove</name>
    <dbReference type="NCBI Taxonomy" id="61149"/>
    <lineage>
        <taxon>Eukaryota</taxon>
        <taxon>Viridiplantae</taxon>
        <taxon>Streptophyta</taxon>
        <taxon>Embryophyta</taxon>
        <taxon>Tracheophyta</taxon>
        <taxon>Spermatophyta</taxon>
        <taxon>Magnoliopsida</taxon>
        <taxon>eudicotyledons</taxon>
        <taxon>Gunneridae</taxon>
        <taxon>Pentapetalae</taxon>
        <taxon>rosids</taxon>
        <taxon>fabids</taxon>
        <taxon>Malpighiales</taxon>
        <taxon>Rhizophoraceae</taxon>
        <taxon>Rhizophora</taxon>
    </lineage>
</organism>
<accession>A0A2P2NK50</accession>
<dbReference type="AlphaFoldDB" id="A0A2P2NK50"/>
<reference evidence="1" key="1">
    <citation type="submission" date="2018-02" db="EMBL/GenBank/DDBJ databases">
        <title>Rhizophora mucronata_Transcriptome.</title>
        <authorList>
            <person name="Meera S.P."/>
            <person name="Sreeshan A."/>
            <person name="Augustine A."/>
        </authorList>
    </citation>
    <scope>NUCLEOTIDE SEQUENCE</scope>
    <source>
        <tissue evidence="1">Leaf</tissue>
    </source>
</reference>